<accession>A0ACB9BV44</accession>
<reference evidence="1 2" key="2">
    <citation type="journal article" date="2022" name="Mol. Ecol. Resour.">
        <title>The genomes of chicory, endive, great burdock and yacon provide insights into Asteraceae paleo-polyploidization history and plant inulin production.</title>
        <authorList>
            <person name="Fan W."/>
            <person name="Wang S."/>
            <person name="Wang H."/>
            <person name="Wang A."/>
            <person name="Jiang F."/>
            <person name="Liu H."/>
            <person name="Zhao H."/>
            <person name="Xu D."/>
            <person name="Zhang Y."/>
        </authorList>
    </citation>
    <scope>NUCLEOTIDE SEQUENCE [LARGE SCALE GENOMIC DNA]</scope>
    <source>
        <strain evidence="2">cv. Yunnan</strain>
        <tissue evidence="1">Leaves</tissue>
    </source>
</reference>
<proteinExistence type="predicted"/>
<keyword evidence="2" id="KW-1185">Reference proteome</keyword>
<gene>
    <name evidence="1" type="ORF">L1987_65710</name>
</gene>
<reference evidence="2" key="1">
    <citation type="journal article" date="2022" name="Mol. Ecol. Resour.">
        <title>The genomes of chicory, endive, great burdock and yacon provide insights into Asteraceae palaeo-polyploidization history and plant inulin production.</title>
        <authorList>
            <person name="Fan W."/>
            <person name="Wang S."/>
            <person name="Wang H."/>
            <person name="Wang A."/>
            <person name="Jiang F."/>
            <person name="Liu H."/>
            <person name="Zhao H."/>
            <person name="Xu D."/>
            <person name="Zhang Y."/>
        </authorList>
    </citation>
    <scope>NUCLEOTIDE SEQUENCE [LARGE SCALE GENOMIC DNA]</scope>
    <source>
        <strain evidence="2">cv. Yunnan</strain>
    </source>
</reference>
<sequence length="165" mass="18901">MNVRCFGGVWEIQKPWQNGVELESLARFAVEEHNKKENSFLKFARLVKAYKQLVAGTMYYFTLEANDAGETSKLYEAKVWVKPWIKFKQLQEFKVSDLKFVINKQLVVSLTGSPSPSTWIHNEVLDSWIGFQSPRDSIQSIGGSHRRIFGSCSQIVCRFRSMGGT</sequence>
<name>A0ACB9BV44_9ASTR</name>
<evidence type="ECO:0000313" key="2">
    <source>
        <dbReference type="Proteomes" id="UP001056120"/>
    </source>
</evidence>
<protein>
    <submittedName>
        <fullName evidence="1">Uncharacterized protein</fullName>
    </submittedName>
</protein>
<dbReference type="Proteomes" id="UP001056120">
    <property type="component" value="Linkage Group LG22"/>
</dbReference>
<evidence type="ECO:0000313" key="1">
    <source>
        <dbReference type="EMBL" id="KAI3725914.1"/>
    </source>
</evidence>
<comment type="caution">
    <text evidence="1">The sequence shown here is derived from an EMBL/GenBank/DDBJ whole genome shotgun (WGS) entry which is preliminary data.</text>
</comment>
<dbReference type="EMBL" id="CM042039">
    <property type="protein sequence ID" value="KAI3725914.1"/>
    <property type="molecule type" value="Genomic_DNA"/>
</dbReference>
<organism evidence="1 2">
    <name type="scientific">Smallanthus sonchifolius</name>
    <dbReference type="NCBI Taxonomy" id="185202"/>
    <lineage>
        <taxon>Eukaryota</taxon>
        <taxon>Viridiplantae</taxon>
        <taxon>Streptophyta</taxon>
        <taxon>Embryophyta</taxon>
        <taxon>Tracheophyta</taxon>
        <taxon>Spermatophyta</taxon>
        <taxon>Magnoliopsida</taxon>
        <taxon>eudicotyledons</taxon>
        <taxon>Gunneridae</taxon>
        <taxon>Pentapetalae</taxon>
        <taxon>asterids</taxon>
        <taxon>campanulids</taxon>
        <taxon>Asterales</taxon>
        <taxon>Asteraceae</taxon>
        <taxon>Asteroideae</taxon>
        <taxon>Heliantheae alliance</taxon>
        <taxon>Millerieae</taxon>
        <taxon>Smallanthus</taxon>
    </lineage>
</organism>